<dbReference type="InterPro" id="IPR005860">
    <property type="entry name" value="CobD"/>
</dbReference>
<dbReference type="Gene3D" id="3.90.1150.10">
    <property type="entry name" value="Aspartate Aminotransferase, domain 1"/>
    <property type="match status" value="1"/>
</dbReference>
<reference evidence="11" key="2">
    <citation type="submission" date="2020-09" db="EMBL/GenBank/DDBJ databases">
        <authorList>
            <person name="Sun Q."/>
            <person name="Zhou Y."/>
        </authorList>
    </citation>
    <scope>NUCLEOTIDE SEQUENCE</scope>
    <source>
        <strain evidence="11">CGMCC 1.12919</strain>
    </source>
</reference>
<organism evidence="11 12">
    <name type="scientific">Chelatococcus reniformis</name>
    <dbReference type="NCBI Taxonomy" id="1494448"/>
    <lineage>
        <taxon>Bacteria</taxon>
        <taxon>Pseudomonadati</taxon>
        <taxon>Pseudomonadota</taxon>
        <taxon>Alphaproteobacteria</taxon>
        <taxon>Hyphomicrobiales</taxon>
        <taxon>Chelatococcaceae</taxon>
        <taxon>Chelatococcus</taxon>
    </lineage>
</organism>
<evidence type="ECO:0000259" key="10">
    <source>
        <dbReference type="Pfam" id="PF00155"/>
    </source>
</evidence>
<evidence type="ECO:0000256" key="7">
    <source>
        <dbReference type="ARBA" id="ARBA00023239"/>
    </source>
</evidence>
<keyword evidence="6" id="KW-0663">Pyridoxal phosphate</keyword>
<dbReference type="InterPro" id="IPR015424">
    <property type="entry name" value="PyrdxlP-dep_Trfase"/>
</dbReference>
<feature type="domain" description="Aminotransferase class I/classII large" evidence="10">
    <location>
        <begin position="81"/>
        <end position="345"/>
    </location>
</feature>
<evidence type="ECO:0000313" key="11">
    <source>
        <dbReference type="EMBL" id="GGC92516.1"/>
    </source>
</evidence>
<dbReference type="InterPro" id="IPR015422">
    <property type="entry name" value="PyrdxlP-dep_Trfase_small"/>
</dbReference>
<dbReference type="Pfam" id="PF00155">
    <property type="entry name" value="Aminotran_1_2"/>
    <property type="match status" value="1"/>
</dbReference>
<dbReference type="GO" id="GO:0048472">
    <property type="term" value="F:threonine-phosphate decarboxylase activity"/>
    <property type="evidence" value="ECO:0007669"/>
    <property type="project" value="UniProtKB-EC"/>
</dbReference>
<dbReference type="EMBL" id="BMGG01000012">
    <property type="protein sequence ID" value="GGC92516.1"/>
    <property type="molecule type" value="Genomic_DNA"/>
</dbReference>
<evidence type="ECO:0000313" key="12">
    <source>
        <dbReference type="Proteomes" id="UP000637002"/>
    </source>
</evidence>
<sequence length="349" mass="36151">MSERAIAARIQASEGRSAPAGALAPLVHGGDLAWARRRFPAAPEPLLDLSTGINPHAYPLPPMPADAFTRLPSAEADARVRHLAATVYGAPDAAHVTLAPGTQILLPLLAGLVPPGRAAVLGPTYAEHARAARLAGHDVHDVTDAAALVEADLAVLVNPNNPDGRLLARAAVEDLLAARGGRGLMVVDEAFMDVAPDGVSVASLTSMPGLAVLRSFGKFYGLAGLRLGALAAVPATVARIAAQLGPWAVSGVALTIAEAALADQPWRTAMRERLAGEVRRLDALLTGAGLAPSGTDLFRMVESAQAPMLFERLGRAGLVVRCFEAMPQRLRFGLPPDDAAWARLAAALA</sequence>
<dbReference type="PROSITE" id="PS00105">
    <property type="entry name" value="AA_TRANSFER_CLASS_1"/>
    <property type="match status" value="1"/>
</dbReference>
<evidence type="ECO:0000256" key="2">
    <source>
        <dbReference type="ARBA" id="ARBA00003444"/>
    </source>
</evidence>
<dbReference type="EC" id="4.1.1.81" evidence="4"/>
<dbReference type="InterPro" id="IPR004838">
    <property type="entry name" value="NHTrfase_class1_PyrdxlP-BS"/>
</dbReference>
<comment type="cofactor">
    <cofactor evidence="1">
        <name>pyridoxal 5'-phosphate</name>
        <dbReference type="ChEBI" id="CHEBI:597326"/>
    </cofactor>
</comment>
<dbReference type="InterPro" id="IPR004839">
    <property type="entry name" value="Aminotransferase_I/II_large"/>
</dbReference>
<name>A0A916XQJ4_9HYPH</name>
<dbReference type="GO" id="GO:0009236">
    <property type="term" value="P:cobalamin biosynthetic process"/>
    <property type="evidence" value="ECO:0007669"/>
    <property type="project" value="UniProtKB-KW"/>
</dbReference>
<dbReference type="SUPFAM" id="SSF53383">
    <property type="entry name" value="PLP-dependent transferases"/>
    <property type="match status" value="1"/>
</dbReference>
<comment type="function">
    <text evidence="2">Decarboxylates L-threonine-O-3-phosphate to yield (R)-1-amino-2-propanol O-2-phosphate, the precursor for the linkage between the nucleotide loop and the corrin ring in cobalamin.</text>
</comment>
<evidence type="ECO:0000256" key="9">
    <source>
        <dbReference type="ARBA" id="ARBA00048531"/>
    </source>
</evidence>
<evidence type="ECO:0000256" key="3">
    <source>
        <dbReference type="ARBA" id="ARBA00004953"/>
    </source>
</evidence>
<protein>
    <recommendedName>
        <fullName evidence="4">threonine-phosphate decarboxylase</fullName>
        <ecNumber evidence="4">4.1.1.81</ecNumber>
    </recommendedName>
    <alternativeName>
        <fullName evidence="8">L-threonine-O-3-phosphate decarboxylase</fullName>
    </alternativeName>
</protein>
<dbReference type="GO" id="GO:0030170">
    <property type="term" value="F:pyridoxal phosphate binding"/>
    <property type="evidence" value="ECO:0007669"/>
    <property type="project" value="InterPro"/>
</dbReference>
<evidence type="ECO:0000256" key="1">
    <source>
        <dbReference type="ARBA" id="ARBA00001933"/>
    </source>
</evidence>
<dbReference type="CDD" id="cd00609">
    <property type="entry name" value="AAT_like"/>
    <property type="match status" value="1"/>
</dbReference>
<dbReference type="Gene3D" id="3.40.640.10">
    <property type="entry name" value="Type I PLP-dependent aspartate aminotransferase-like (Major domain)"/>
    <property type="match status" value="1"/>
</dbReference>
<dbReference type="PANTHER" id="PTHR42885:SF1">
    <property type="entry name" value="THREONINE-PHOSPHATE DECARBOXYLASE"/>
    <property type="match status" value="1"/>
</dbReference>
<keyword evidence="7" id="KW-0456">Lyase</keyword>
<evidence type="ECO:0000256" key="4">
    <source>
        <dbReference type="ARBA" id="ARBA00012285"/>
    </source>
</evidence>
<dbReference type="PANTHER" id="PTHR42885">
    <property type="entry name" value="HISTIDINOL-PHOSPHATE AMINOTRANSFERASE-RELATED"/>
    <property type="match status" value="1"/>
</dbReference>
<dbReference type="InterPro" id="IPR015421">
    <property type="entry name" value="PyrdxlP-dep_Trfase_major"/>
</dbReference>
<evidence type="ECO:0000256" key="6">
    <source>
        <dbReference type="ARBA" id="ARBA00022898"/>
    </source>
</evidence>
<accession>A0A916XQJ4</accession>
<dbReference type="NCBIfam" id="TIGR01140">
    <property type="entry name" value="L_thr_O3P_dcar"/>
    <property type="match status" value="1"/>
</dbReference>
<keyword evidence="12" id="KW-1185">Reference proteome</keyword>
<proteinExistence type="predicted"/>
<reference evidence="11" key="1">
    <citation type="journal article" date="2014" name="Int. J. Syst. Evol. Microbiol.">
        <title>Complete genome sequence of Corynebacterium casei LMG S-19264T (=DSM 44701T), isolated from a smear-ripened cheese.</title>
        <authorList>
            <consortium name="US DOE Joint Genome Institute (JGI-PGF)"/>
            <person name="Walter F."/>
            <person name="Albersmeier A."/>
            <person name="Kalinowski J."/>
            <person name="Ruckert C."/>
        </authorList>
    </citation>
    <scope>NUCLEOTIDE SEQUENCE</scope>
    <source>
        <strain evidence="11">CGMCC 1.12919</strain>
    </source>
</reference>
<dbReference type="AlphaFoldDB" id="A0A916XQJ4"/>
<evidence type="ECO:0000256" key="8">
    <source>
        <dbReference type="ARBA" id="ARBA00029996"/>
    </source>
</evidence>
<evidence type="ECO:0000256" key="5">
    <source>
        <dbReference type="ARBA" id="ARBA00022573"/>
    </source>
</evidence>
<comment type="caution">
    <text evidence="11">The sequence shown here is derived from an EMBL/GenBank/DDBJ whole genome shotgun (WGS) entry which is preliminary data.</text>
</comment>
<comment type="catalytic activity">
    <reaction evidence="9">
        <text>O-phospho-L-threonine + H(+) = (R)-1-aminopropan-2-yl phosphate + CO2</text>
        <dbReference type="Rhea" id="RHEA:11492"/>
        <dbReference type="ChEBI" id="CHEBI:15378"/>
        <dbReference type="ChEBI" id="CHEBI:16526"/>
        <dbReference type="ChEBI" id="CHEBI:58563"/>
        <dbReference type="ChEBI" id="CHEBI:58675"/>
        <dbReference type="EC" id="4.1.1.81"/>
    </reaction>
</comment>
<keyword evidence="5" id="KW-0169">Cobalamin biosynthesis</keyword>
<dbReference type="Proteomes" id="UP000637002">
    <property type="component" value="Unassembled WGS sequence"/>
</dbReference>
<gene>
    <name evidence="11" type="ORF">GCM10010994_57940</name>
</gene>
<comment type="pathway">
    <text evidence="3">Cofactor biosynthesis; adenosylcobalamin biosynthesis.</text>
</comment>